<dbReference type="InterPro" id="IPR020845">
    <property type="entry name" value="AMP-binding_CS"/>
</dbReference>
<dbReference type="Gene3D" id="3.40.50.12780">
    <property type="entry name" value="N-terminal domain of ligase-like"/>
    <property type="match status" value="1"/>
</dbReference>
<evidence type="ECO:0000259" key="3">
    <source>
        <dbReference type="Pfam" id="PF13193"/>
    </source>
</evidence>
<dbReference type="Pfam" id="PF13193">
    <property type="entry name" value="AMP-binding_C"/>
    <property type="match status" value="1"/>
</dbReference>
<feature type="domain" description="AMP-dependent synthetase/ligase" evidence="2">
    <location>
        <begin position="47"/>
        <end position="407"/>
    </location>
</feature>
<dbReference type="PROSITE" id="PS00455">
    <property type="entry name" value="AMP_BINDING"/>
    <property type="match status" value="1"/>
</dbReference>
<evidence type="ECO:0000313" key="4">
    <source>
        <dbReference type="EMBL" id="GIG40583.1"/>
    </source>
</evidence>
<keyword evidence="4" id="KW-0436">Ligase</keyword>
<reference evidence="4 5" key="1">
    <citation type="submission" date="2021-01" db="EMBL/GenBank/DDBJ databases">
        <title>Whole genome shotgun sequence of Cellulomonas phragmiteti NBRC 110785.</title>
        <authorList>
            <person name="Komaki H."/>
            <person name="Tamura T."/>
        </authorList>
    </citation>
    <scope>NUCLEOTIDE SEQUENCE [LARGE SCALE GENOMIC DNA]</scope>
    <source>
        <strain evidence="4 5">NBRC 110785</strain>
    </source>
</reference>
<dbReference type="PANTHER" id="PTHR43767:SF1">
    <property type="entry name" value="NONRIBOSOMAL PEPTIDE SYNTHASE PES1 (EUROFUNG)-RELATED"/>
    <property type="match status" value="1"/>
</dbReference>
<evidence type="ECO:0000313" key="5">
    <source>
        <dbReference type="Proteomes" id="UP000614741"/>
    </source>
</evidence>
<dbReference type="PANTHER" id="PTHR43767">
    <property type="entry name" value="LONG-CHAIN-FATTY-ACID--COA LIGASE"/>
    <property type="match status" value="1"/>
</dbReference>
<dbReference type="InterPro" id="IPR025110">
    <property type="entry name" value="AMP-bd_C"/>
</dbReference>
<name>A0ABQ4DML3_9CELL</name>
<dbReference type="Pfam" id="PF00501">
    <property type="entry name" value="AMP-binding"/>
    <property type="match status" value="1"/>
</dbReference>
<organism evidence="4 5">
    <name type="scientific">Cellulomonas phragmiteti</name>
    <dbReference type="NCBI Taxonomy" id="478780"/>
    <lineage>
        <taxon>Bacteria</taxon>
        <taxon>Bacillati</taxon>
        <taxon>Actinomycetota</taxon>
        <taxon>Actinomycetes</taxon>
        <taxon>Micrococcales</taxon>
        <taxon>Cellulomonadaceae</taxon>
        <taxon>Cellulomonas</taxon>
    </lineage>
</organism>
<dbReference type="InterPro" id="IPR000873">
    <property type="entry name" value="AMP-dep_synth/lig_dom"/>
</dbReference>
<dbReference type="Gene3D" id="3.30.300.30">
    <property type="match status" value="1"/>
</dbReference>
<accession>A0ABQ4DML3</accession>
<proteinExistence type="predicted"/>
<dbReference type="Proteomes" id="UP000614741">
    <property type="component" value="Unassembled WGS sequence"/>
</dbReference>
<protein>
    <submittedName>
        <fullName evidence="4">2,3-dihydroxybenzoate-AMP ligase</fullName>
    </submittedName>
</protein>
<evidence type="ECO:0000256" key="1">
    <source>
        <dbReference type="SAM" id="MobiDB-lite"/>
    </source>
</evidence>
<keyword evidence="5" id="KW-1185">Reference proteome</keyword>
<dbReference type="InterPro" id="IPR042099">
    <property type="entry name" value="ANL_N_sf"/>
</dbReference>
<evidence type="ECO:0000259" key="2">
    <source>
        <dbReference type="Pfam" id="PF00501"/>
    </source>
</evidence>
<comment type="caution">
    <text evidence="4">The sequence shown here is derived from an EMBL/GenBank/DDBJ whole genome shotgun (WGS) entry which is preliminary data.</text>
</comment>
<dbReference type="RefSeq" id="WP_203674416.1">
    <property type="nucleotide sequence ID" value="NZ_BONP01000013.1"/>
</dbReference>
<feature type="region of interest" description="Disordered" evidence="1">
    <location>
        <begin position="1"/>
        <end position="20"/>
    </location>
</feature>
<dbReference type="EMBL" id="BONP01000013">
    <property type="protein sequence ID" value="GIG40583.1"/>
    <property type="molecule type" value="Genomic_DNA"/>
</dbReference>
<feature type="domain" description="AMP-binding enzyme C-terminal" evidence="3">
    <location>
        <begin position="458"/>
        <end position="533"/>
    </location>
</feature>
<gene>
    <name evidence="4" type="ORF">Cph01nite_23450</name>
</gene>
<dbReference type="InterPro" id="IPR050237">
    <property type="entry name" value="ATP-dep_AMP-bd_enzyme"/>
</dbReference>
<dbReference type="GO" id="GO:0016874">
    <property type="term" value="F:ligase activity"/>
    <property type="evidence" value="ECO:0007669"/>
    <property type="project" value="UniProtKB-KW"/>
</dbReference>
<dbReference type="SUPFAM" id="SSF56801">
    <property type="entry name" value="Acetyl-CoA synthetase-like"/>
    <property type="match status" value="1"/>
</dbReference>
<sequence length="545" mass="57791">MSSPPRPTRDAQGLTHGPTWLPVPRTHAEHLVKRGWRERRTLSELLRAQVRSRPEHLALVAGDVRLTYADLDLHAERCADVLRTHGVQPGDRVLLCVGNRAEHVVAFYAAVRAGAVPVLVLPTLGDADVRAVAVAAEVSAAVVVERQGRRDLRDLAVSLRALPHVRAVLRPQDLDVRSTPRATPPTGSGRDDADAEDLALLTLSGGTTGTPKLIPRTHADYGYNALASARACGVGPDAVYLAVLPAAHNFTMVSPGIVGVLSSGGTVVLSPDPSPTTAFALVERERVTLTSLVPALVPAWLDEARRTPADLGSLRILQVGGARLDDATARRVGPELGCTLQQVFGMAEGLNCYTDPAGSPDVVCTTQGRPVSPGDEVLVVDEQDRPVPDGTPGELLTRGPYTITGYYGARELDTVRFTADGFYRTGDVVTRSPDGDLTVVGRVKDQVNRAGEKIAAGEVEELLLARPDVRGAAVVGAPDPHLGERSVAFLVVDGPGPTREDLRRDLTGRGVTAIAVPDEVRVVAGLPLTGVGKVDKQRLRAWAQA</sequence>
<dbReference type="InterPro" id="IPR045851">
    <property type="entry name" value="AMP-bd_C_sf"/>
</dbReference>